<dbReference type="NCBIfam" id="NF040974">
    <property type="entry name" value="RepABC_RepC"/>
    <property type="match status" value="1"/>
</dbReference>
<protein>
    <submittedName>
        <fullName evidence="5">Replication C N-terminal domain protein</fullName>
    </submittedName>
</protein>
<dbReference type="Gene3D" id="1.10.10.10">
    <property type="entry name" value="Winged helix-like DNA-binding domain superfamily/Winged helix DNA-binding domain"/>
    <property type="match status" value="1"/>
</dbReference>
<proteinExistence type="predicted"/>
<reference evidence="5 6" key="1">
    <citation type="submission" date="2017-07" db="EMBL/GenBank/DDBJ databases">
        <title>Phylogenetic study on the rhizospheric bacterium Ochrobactrum sp. A44.</title>
        <authorList>
            <person name="Krzyzanowska D.M."/>
            <person name="Ossowicki A."/>
            <person name="Rajewska M."/>
            <person name="Maciag T."/>
            <person name="Kaczynski Z."/>
            <person name="Czerwicka M."/>
            <person name="Jafra S."/>
        </authorList>
    </citation>
    <scope>NUCLEOTIDE SEQUENCE [LARGE SCALE GENOMIC DNA]</scope>
    <source>
        <strain evidence="5 6">OgA9a</strain>
    </source>
</reference>
<dbReference type="InterPro" id="IPR021760">
    <property type="entry name" value="RepC_C"/>
</dbReference>
<dbReference type="OrthoDB" id="7488837at2"/>
<evidence type="ECO:0000313" key="5">
    <source>
        <dbReference type="EMBL" id="OYR16466.1"/>
    </source>
</evidence>
<dbReference type="Pfam" id="PF11800">
    <property type="entry name" value="RP-C_C"/>
    <property type="match status" value="1"/>
</dbReference>
<feature type="coiled-coil region" evidence="1">
    <location>
        <begin position="148"/>
        <end position="178"/>
    </location>
</feature>
<evidence type="ECO:0000313" key="6">
    <source>
        <dbReference type="Proteomes" id="UP000216478"/>
    </source>
</evidence>
<dbReference type="RefSeq" id="WP_094539492.1">
    <property type="nucleotide sequence ID" value="NZ_JBHEER010000007.1"/>
</dbReference>
<evidence type="ECO:0000259" key="4">
    <source>
        <dbReference type="Pfam" id="PF11800"/>
    </source>
</evidence>
<gene>
    <name evidence="5" type="ORF">CEV33_4476</name>
</gene>
<comment type="caution">
    <text evidence="5">The sequence shown here is derived from an EMBL/GenBank/DDBJ whole genome shotgun (WGS) entry which is preliminary data.</text>
</comment>
<keyword evidence="1" id="KW-0175">Coiled coil</keyword>
<organism evidence="5 6">
    <name type="scientific">Brucella grignonensis</name>
    <dbReference type="NCBI Taxonomy" id="94627"/>
    <lineage>
        <taxon>Bacteria</taxon>
        <taxon>Pseudomonadati</taxon>
        <taxon>Pseudomonadota</taxon>
        <taxon>Alphaproteobacteria</taxon>
        <taxon>Hyphomicrobiales</taxon>
        <taxon>Brucellaceae</taxon>
        <taxon>Brucella/Ochrobactrum group</taxon>
        <taxon>Brucella</taxon>
    </lineage>
</organism>
<evidence type="ECO:0000256" key="2">
    <source>
        <dbReference type="SAM" id="MobiDB-lite"/>
    </source>
</evidence>
<dbReference type="InterPro" id="IPR036388">
    <property type="entry name" value="WH-like_DNA-bd_sf"/>
</dbReference>
<dbReference type="Pfam" id="PF03428">
    <property type="entry name" value="RP-C"/>
    <property type="match status" value="1"/>
</dbReference>
<evidence type="ECO:0000256" key="1">
    <source>
        <dbReference type="SAM" id="Coils"/>
    </source>
</evidence>
<name>A0A256FP00_9HYPH</name>
<keyword evidence="6" id="KW-1185">Reference proteome</keyword>
<dbReference type="InterPro" id="IPR047611">
    <property type="entry name" value="RepABC_RepC"/>
</dbReference>
<dbReference type="AlphaFoldDB" id="A0A256FP00"/>
<feature type="domain" description="Plasmid replication protein C C-terminal" evidence="4">
    <location>
        <begin position="290"/>
        <end position="388"/>
    </location>
</feature>
<feature type="compositionally biased region" description="Basic and acidic residues" evidence="2">
    <location>
        <begin position="251"/>
        <end position="267"/>
    </location>
</feature>
<dbReference type="NCBIfam" id="NF010396">
    <property type="entry name" value="PRK13824.1"/>
    <property type="match status" value="1"/>
</dbReference>
<dbReference type="EMBL" id="NNRL01000151">
    <property type="protein sequence ID" value="OYR16466.1"/>
    <property type="molecule type" value="Genomic_DNA"/>
</dbReference>
<accession>A0A256FP00</accession>
<feature type="region of interest" description="Disordered" evidence="2">
    <location>
        <begin position="242"/>
        <end position="268"/>
    </location>
</feature>
<dbReference type="InterPro" id="IPR005090">
    <property type="entry name" value="RepC_N"/>
</dbReference>
<dbReference type="Proteomes" id="UP000216478">
    <property type="component" value="Unassembled WGS sequence"/>
</dbReference>
<evidence type="ECO:0000259" key="3">
    <source>
        <dbReference type="Pfam" id="PF03428"/>
    </source>
</evidence>
<feature type="domain" description="Plasmid replication protein C N-terminal" evidence="3">
    <location>
        <begin position="14"/>
        <end position="186"/>
    </location>
</feature>
<sequence>MESQFGLTPFGSQRMTHALLAVHQKAREIPQGATADKWQLHRWLCEGKNIIGISDRSLAVLSALLSFYPENTLVETGALVVFPSNKQLTLRAHGMADATLRRHLAALVEAGIITRQDSPNGKRYARRSKSGELKVAFGFSLAPLLARADEFEAAAEQVKSEKIALREIREQLTLLRRDISKLLDYAIEASLIGPWDELKVQFRTVVDSIPRRAEMQELAILVSKLQDIHASVDKALNNNQKVQNLSDNESQNERQHNESKPDSHFDRNVANSETVAITTITDYAIEAGISLDMVLRACPEISAYASNRISQWEHLIATAEKVRGFIGIDTKLYEMALKMLGRQNTAITIAYLLQRYNDIRSVSGYLRILTEKAAEDAFSIKALMVSALHIQQRQMQ</sequence>